<dbReference type="SUPFAM" id="SSF56300">
    <property type="entry name" value="Metallo-dependent phosphatases"/>
    <property type="match status" value="1"/>
</dbReference>
<protein>
    <recommendedName>
        <fullName evidence="1">Serine/threonine-protein phosphatase</fullName>
        <ecNumber evidence="1">3.1.3.16</ecNumber>
    </recommendedName>
</protein>
<dbReference type="EC" id="3.1.3.16" evidence="1"/>
<comment type="similarity">
    <text evidence="1">Belongs to the PPP phosphatase family.</text>
</comment>
<evidence type="ECO:0000313" key="5">
    <source>
        <dbReference type="WBParaSite" id="TASK_0000309801-mRNA-1"/>
    </source>
</evidence>
<evidence type="ECO:0000313" key="3">
    <source>
        <dbReference type="EMBL" id="VDK27209.1"/>
    </source>
</evidence>
<evidence type="ECO:0000256" key="1">
    <source>
        <dbReference type="RuleBase" id="RU004273"/>
    </source>
</evidence>
<dbReference type="Pfam" id="PF00149">
    <property type="entry name" value="Metallophos"/>
    <property type="match status" value="1"/>
</dbReference>
<keyword evidence="4" id="KW-1185">Reference proteome</keyword>
<gene>
    <name evidence="3" type="ORF">TASK_LOCUS3099</name>
</gene>
<proteinExistence type="inferred from homology"/>
<dbReference type="AlphaFoldDB" id="A0A0R3W0A4"/>
<dbReference type="Proteomes" id="UP000282613">
    <property type="component" value="Unassembled WGS sequence"/>
</dbReference>
<feature type="domain" description="Serine/threonine specific protein phosphatases" evidence="2">
    <location>
        <begin position="157"/>
        <end position="162"/>
    </location>
</feature>
<dbReference type="InterPro" id="IPR004843">
    <property type="entry name" value="Calcineurin-like_PHP"/>
</dbReference>
<dbReference type="InterPro" id="IPR050341">
    <property type="entry name" value="PP1_catalytic_subunit"/>
</dbReference>
<reference evidence="3 4" key="2">
    <citation type="submission" date="2018-11" db="EMBL/GenBank/DDBJ databases">
        <authorList>
            <consortium name="Pathogen Informatics"/>
        </authorList>
    </citation>
    <scope>NUCLEOTIDE SEQUENCE [LARGE SCALE GENOMIC DNA]</scope>
</reference>
<dbReference type="SMART" id="SM00156">
    <property type="entry name" value="PP2Ac"/>
    <property type="match status" value="1"/>
</dbReference>
<dbReference type="EMBL" id="UYRS01005695">
    <property type="protein sequence ID" value="VDK27209.1"/>
    <property type="molecule type" value="Genomic_DNA"/>
</dbReference>
<name>A0A0R3W0A4_TAEAS</name>
<sequence>MTLTCPNQFVNAGGAASRTSRAKAVMANQPQGPNDVIPADNLDDLLDPLIAMLLNGWNNAGNYVDVEREHIEVVCSSVANVFNNEPMVLDLQCPINVVGDVHGQFIDLLRIFHRIGFPPEKRYLCLGDYVDRGPQSVEVATLLFAYKLKYPHNIYLLRGNHESERMCRYKGFEGEIIQRYNDRRVLSNFIDAFNYMPIAAIIEQSIFCTHGGISRDLMAFEVTDLRAEINRITRPVDVPTDGIMCELLWSDPIPETDPSPFGWQPSMRGSGFRFGYDVTHEFLDKYEMTDIIRAHQYMPTGFRVFHDRLMSIFSAPNYMNRRRNKGAIAIVTKRNEMCNIEGEIFEPLNIEYRIPFMV</sequence>
<dbReference type="Gene3D" id="3.60.21.10">
    <property type="match status" value="1"/>
</dbReference>
<dbReference type="PRINTS" id="PR00114">
    <property type="entry name" value="STPHPHTASE"/>
</dbReference>
<reference evidence="5" key="1">
    <citation type="submission" date="2017-02" db="UniProtKB">
        <authorList>
            <consortium name="WormBaseParasite"/>
        </authorList>
    </citation>
    <scope>IDENTIFICATION</scope>
</reference>
<dbReference type="InterPro" id="IPR029052">
    <property type="entry name" value="Metallo-depent_PP-like"/>
</dbReference>
<dbReference type="PROSITE" id="PS00125">
    <property type="entry name" value="SER_THR_PHOSPHATASE"/>
    <property type="match status" value="1"/>
</dbReference>
<dbReference type="STRING" id="60517.A0A0R3W0A4"/>
<dbReference type="WBParaSite" id="TASK_0000309801-mRNA-1">
    <property type="protein sequence ID" value="TASK_0000309801-mRNA-1"/>
    <property type="gene ID" value="TASK_0000309801"/>
</dbReference>
<organism evidence="5">
    <name type="scientific">Taenia asiatica</name>
    <name type="common">Asian tapeworm</name>
    <dbReference type="NCBI Taxonomy" id="60517"/>
    <lineage>
        <taxon>Eukaryota</taxon>
        <taxon>Metazoa</taxon>
        <taxon>Spiralia</taxon>
        <taxon>Lophotrochozoa</taxon>
        <taxon>Platyhelminthes</taxon>
        <taxon>Cestoda</taxon>
        <taxon>Eucestoda</taxon>
        <taxon>Cyclophyllidea</taxon>
        <taxon>Taeniidae</taxon>
        <taxon>Taenia</taxon>
    </lineage>
</organism>
<dbReference type="GO" id="GO:0005737">
    <property type="term" value="C:cytoplasm"/>
    <property type="evidence" value="ECO:0007669"/>
    <property type="project" value="TreeGrafter"/>
</dbReference>
<comment type="catalytic activity">
    <reaction evidence="1">
        <text>O-phospho-L-threonyl-[protein] + H2O = L-threonyl-[protein] + phosphate</text>
        <dbReference type="Rhea" id="RHEA:47004"/>
        <dbReference type="Rhea" id="RHEA-COMP:11060"/>
        <dbReference type="Rhea" id="RHEA-COMP:11605"/>
        <dbReference type="ChEBI" id="CHEBI:15377"/>
        <dbReference type="ChEBI" id="CHEBI:30013"/>
        <dbReference type="ChEBI" id="CHEBI:43474"/>
        <dbReference type="ChEBI" id="CHEBI:61977"/>
        <dbReference type="EC" id="3.1.3.16"/>
    </reaction>
</comment>
<evidence type="ECO:0000259" key="2">
    <source>
        <dbReference type="PROSITE" id="PS00125"/>
    </source>
</evidence>
<dbReference type="GO" id="GO:0004722">
    <property type="term" value="F:protein serine/threonine phosphatase activity"/>
    <property type="evidence" value="ECO:0007669"/>
    <property type="project" value="UniProtKB-EC"/>
</dbReference>
<evidence type="ECO:0000313" key="4">
    <source>
        <dbReference type="Proteomes" id="UP000282613"/>
    </source>
</evidence>
<keyword evidence="1" id="KW-0378">Hydrolase</keyword>
<dbReference type="PANTHER" id="PTHR11668:SF496">
    <property type="entry name" value="SERINE_THREONINE-PROTEIN PHOSPHATASE"/>
    <property type="match status" value="1"/>
</dbReference>
<accession>A0A0R3W0A4</accession>
<dbReference type="OrthoDB" id="6262757at2759"/>
<dbReference type="InterPro" id="IPR006186">
    <property type="entry name" value="Ser/Thr-sp_prot-phosphatase"/>
</dbReference>
<dbReference type="PANTHER" id="PTHR11668">
    <property type="entry name" value="SERINE/THREONINE PROTEIN PHOSPHATASE"/>
    <property type="match status" value="1"/>
</dbReference>